<dbReference type="InterPro" id="IPR012933">
    <property type="entry name" value="HicA_mRNA_interferase"/>
</dbReference>
<sequence length="255" mass="29998">MNFVRKSLETEFREAQKQLESLFISNIDKAYAGVKKEFDKKYDELCETLNYIIKNTSIHNIKPITDGILEKGMDEFYEYVKKKIADIINNVFNRNVIEQLATIDACIDIAKTINHQKVSNNFKFIKGNIVNRMNFINNIMMQEIYNIYFVEMMNDLKQNYANYLEVLQLQMDKRIKEIDKNKFVDKTLQIQNQYTKNNTEKIFDYKKMNKLLAENGYAAIRQKGDHKIYNNGSKSIPVPQHTLGKGLSCKIQKQM</sequence>
<keyword evidence="4" id="KW-0255">Endonuclease</keyword>
<dbReference type="GO" id="GO:0004519">
    <property type="term" value="F:endonuclease activity"/>
    <property type="evidence" value="ECO:0007669"/>
    <property type="project" value="UniProtKB-KW"/>
</dbReference>
<accession>A0A1M6L2L6</accession>
<evidence type="ECO:0000256" key="4">
    <source>
        <dbReference type="ARBA" id="ARBA00022759"/>
    </source>
</evidence>
<dbReference type="AlphaFoldDB" id="A0A1M6L2L6"/>
<evidence type="ECO:0000256" key="7">
    <source>
        <dbReference type="ARBA" id="ARBA00023016"/>
    </source>
</evidence>
<keyword evidence="7" id="KW-0346">Stress response</keyword>
<evidence type="ECO:0000256" key="6">
    <source>
        <dbReference type="ARBA" id="ARBA00022884"/>
    </source>
</evidence>
<reference evidence="8 9" key="1">
    <citation type="submission" date="2016-11" db="EMBL/GenBank/DDBJ databases">
        <authorList>
            <person name="Jaros S."/>
            <person name="Januszkiewicz K."/>
            <person name="Wedrychowicz H."/>
        </authorList>
    </citation>
    <scope>NUCLEOTIDE SEQUENCE [LARGE SCALE GENOMIC DNA]</scope>
    <source>
        <strain evidence="8 9">DSM 3090</strain>
    </source>
</reference>
<dbReference type="GO" id="GO:0016787">
    <property type="term" value="F:hydrolase activity"/>
    <property type="evidence" value="ECO:0007669"/>
    <property type="project" value="UniProtKB-KW"/>
</dbReference>
<comment type="similarity">
    <text evidence="1">Belongs to the HicA mRNA interferase family.</text>
</comment>
<evidence type="ECO:0000256" key="3">
    <source>
        <dbReference type="ARBA" id="ARBA00022722"/>
    </source>
</evidence>
<name>A0A1M6L2L6_9CLOT</name>
<evidence type="ECO:0000313" key="9">
    <source>
        <dbReference type="Proteomes" id="UP000183952"/>
    </source>
</evidence>
<organism evidence="8 9">
    <name type="scientific">Hathewaya proteolytica DSM 3090</name>
    <dbReference type="NCBI Taxonomy" id="1121331"/>
    <lineage>
        <taxon>Bacteria</taxon>
        <taxon>Bacillati</taxon>
        <taxon>Bacillota</taxon>
        <taxon>Clostridia</taxon>
        <taxon>Eubacteriales</taxon>
        <taxon>Clostridiaceae</taxon>
        <taxon>Hathewaya</taxon>
    </lineage>
</organism>
<keyword evidence="5" id="KW-0378">Hydrolase</keyword>
<dbReference type="SUPFAM" id="SSF54786">
    <property type="entry name" value="YcfA/nrd intein domain"/>
    <property type="match status" value="1"/>
</dbReference>
<dbReference type="Gene3D" id="3.30.920.30">
    <property type="entry name" value="Hypothetical protein"/>
    <property type="match status" value="1"/>
</dbReference>
<dbReference type="Pfam" id="PF07927">
    <property type="entry name" value="HicA_toxin"/>
    <property type="match status" value="1"/>
</dbReference>
<protein>
    <submittedName>
        <fullName evidence="8">Predicted RNA binding protein YcfA, dsRBD-like fold, HicA-like mRNA interferase family</fullName>
    </submittedName>
</protein>
<dbReference type="RefSeq" id="WP_072902174.1">
    <property type="nucleotide sequence ID" value="NZ_FRAD01000005.1"/>
</dbReference>
<dbReference type="InterPro" id="IPR038570">
    <property type="entry name" value="HicA_sf"/>
</dbReference>
<gene>
    <name evidence="8" type="ORF">SAMN02745248_00601</name>
</gene>
<keyword evidence="9" id="KW-1185">Reference proteome</keyword>
<evidence type="ECO:0000313" key="8">
    <source>
        <dbReference type="EMBL" id="SHJ65505.1"/>
    </source>
</evidence>
<dbReference type="Proteomes" id="UP000183952">
    <property type="component" value="Unassembled WGS sequence"/>
</dbReference>
<keyword evidence="2" id="KW-1277">Toxin-antitoxin system</keyword>
<proteinExistence type="inferred from homology"/>
<evidence type="ECO:0000256" key="2">
    <source>
        <dbReference type="ARBA" id="ARBA00022649"/>
    </source>
</evidence>
<keyword evidence="6" id="KW-0694">RNA-binding</keyword>
<evidence type="ECO:0000256" key="1">
    <source>
        <dbReference type="ARBA" id="ARBA00006620"/>
    </source>
</evidence>
<dbReference type="EMBL" id="FRAD01000005">
    <property type="protein sequence ID" value="SHJ65505.1"/>
    <property type="molecule type" value="Genomic_DNA"/>
</dbReference>
<keyword evidence="3" id="KW-0540">Nuclease</keyword>
<dbReference type="GO" id="GO:0003729">
    <property type="term" value="F:mRNA binding"/>
    <property type="evidence" value="ECO:0007669"/>
    <property type="project" value="InterPro"/>
</dbReference>
<evidence type="ECO:0000256" key="5">
    <source>
        <dbReference type="ARBA" id="ARBA00022801"/>
    </source>
</evidence>